<dbReference type="Proteomes" id="UP000310597">
    <property type="component" value="Unassembled WGS sequence"/>
</dbReference>
<reference evidence="1 2" key="1">
    <citation type="submission" date="2019-04" db="EMBL/GenBank/DDBJ databases">
        <title>Draft Whole-Genome sequence of the purple photosynthetic bacterium Rhodobacter capsulatus SP108 with an indigenous class A beta-lactamase.</title>
        <authorList>
            <person name="Robertson S."/>
            <person name="Meyer T.E."/>
            <person name="Kyndt J.A."/>
        </authorList>
    </citation>
    <scope>NUCLEOTIDE SEQUENCE [LARGE SCALE GENOMIC DNA]</scope>
    <source>
        <strain evidence="1 2">SP108</strain>
    </source>
</reference>
<evidence type="ECO:0000313" key="2">
    <source>
        <dbReference type="Proteomes" id="UP000310597"/>
    </source>
</evidence>
<accession>A0A4U1JPM7</accession>
<dbReference type="EMBL" id="SWJZ01000050">
    <property type="protein sequence ID" value="TKD17930.1"/>
    <property type="molecule type" value="Genomic_DNA"/>
</dbReference>
<dbReference type="AlphaFoldDB" id="A0A4U1JPM7"/>
<organism evidence="1 2">
    <name type="scientific">Rhodobacter capsulatus</name>
    <name type="common">Rhodopseudomonas capsulata</name>
    <dbReference type="NCBI Taxonomy" id="1061"/>
    <lineage>
        <taxon>Bacteria</taxon>
        <taxon>Pseudomonadati</taxon>
        <taxon>Pseudomonadota</taxon>
        <taxon>Alphaproteobacteria</taxon>
        <taxon>Rhodobacterales</taxon>
        <taxon>Rhodobacter group</taxon>
        <taxon>Rhodobacter</taxon>
    </lineage>
</organism>
<proteinExistence type="predicted"/>
<evidence type="ECO:0000313" key="1">
    <source>
        <dbReference type="EMBL" id="TKD17930.1"/>
    </source>
</evidence>
<dbReference type="RefSeq" id="WP_136907071.1">
    <property type="nucleotide sequence ID" value="NZ_SWJZ01000050.1"/>
</dbReference>
<sequence length="62" mass="6824">MAKELTISIDEGTLILAAQILKDERGIDDIDLEDAAAAITKAAQRLTKRNRETTTNEEPQNV</sequence>
<protein>
    <submittedName>
        <fullName evidence="1">Uncharacterized protein</fullName>
    </submittedName>
</protein>
<gene>
    <name evidence="1" type="ORF">FBT96_12355</name>
</gene>
<comment type="caution">
    <text evidence="1">The sequence shown here is derived from an EMBL/GenBank/DDBJ whole genome shotgun (WGS) entry which is preliminary data.</text>
</comment>
<name>A0A4U1JPM7_RHOCA</name>